<reference evidence="3" key="1">
    <citation type="journal article" date="2017" name="Nat. Ecol. Evol.">
        <title>Genome expansion and lineage-specific genetic innovations in the forest pathogenic fungi Armillaria.</title>
        <authorList>
            <person name="Sipos G."/>
            <person name="Prasanna A.N."/>
            <person name="Walter M.C."/>
            <person name="O'Connor E."/>
            <person name="Balint B."/>
            <person name="Krizsan K."/>
            <person name="Kiss B."/>
            <person name="Hess J."/>
            <person name="Varga T."/>
            <person name="Slot J."/>
            <person name="Riley R."/>
            <person name="Boka B."/>
            <person name="Rigling D."/>
            <person name="Barry K."/>
            <person name="Lee J."/>
            <person name="Mihaltcheva S."/>
            <person name="LaButti K."/>
            <person name="Lipzen A."/>
            <person name="Waldron R."/>
            <person name="Moloney N.M."/>
            <person name="Sperisen C."/>
            <person name="Kredics L."/>
            <person name="Vagvoelgyi C."/>
            <person name="Patrignani A."/>
            <person name="Fitzpatrick D."/>
            <person name="Nagy I."/>
            <person name="Doyle S."/>
            <person name="Anderson J.B."/>
            <person name="Grigoriev I.V."/>
            <person name="Gueldener U."/>
            <person name="Muensterkoetter M."/>
            <person name="Nagy L.G."/>
        </authorList>
    </citation>
    <scope>NUCLEOTIDE SEQUENCE [LARGE SCALE GENOMIC DNA]</scope>
    <source>
        <strain evidence="3">C18/9</strain>
    </source>
</reference>
<keyword evidence="3" id="KW-1185">Reference proteome</keyword>
<feature type="region of interest" description="Disordered" evidence="1">
    <location>
        <begin position="1"/>
        <end position="21"/>
    </location>
</feature>
<organism evidence="2 3">
    <name type="scientific">Armillaria ostoyae</name>
    <name type="common">Armillaria root rot fungus</name>
    <dbReference type="NCBI Taxonomy" id="47428"/>
    <lineage>
        <taxon>Eukaryota</taxon>
        <taxon>Fungi</taxon>
        <taxon>Dikarya</taxon>
        <taxon>Basidiomycota</taxon>
        <taxon>Agaricomycotina</taxon>
        <taxon>Agaricomycetes</taxon>
        <taxon>Agaricomycetidae</taxon>
        <taxon>Agaricales</taxon>
        <taxon>Marasmiineae</taxon>
        <taxon>Physalacriaceae</taxon>
        <taxon>Armillaria</taxon>
    </lineage>
</organism>
<evidence type="ECO:0000313" key="3">
    <source>
        <dbReference type="Proteomes" id="UP000219338"/>
    </source>
</evidence>
<dbReference type="Proteomes" id="UP000219338">
    <property type="component" value="Unassembled WGS sequence"/>
</dbReference>
<proteinExistence type="predicted"/>
<accession>A0A284RWZ5</accession>
<evidence type="ECO:0000256" key="1">
    <source>
        <dbReference type="SAM" id="MobiDB-lite"/>
    </source>
</evidence>
<evidence type="ECO:0000313" key="2">
    <source>
        <dbReference type="EMBL" id="SJL13268.1"/>
    </source>
</evidence>
<sequence>MPDKHDEYSFEVVPPSPTSEETGSVLCGFLGLGGGIIRPVVPYDVAVRLSPAPVR</sequence>
<dbReference type="AlphaFoldDB" id="A0A284RWZ5"/>
<dbReference type="EMBL" id="FUEG01000019">
    <property type="protein sequence ID" value="SJL13268.1"/>
    <property type="molecule type" value="Genomic_DNA"/>
</dbReference>
<name>A0A284RWZ5_ARMOS</name>
<gene>
    <name evidence="2" type="ORF">ARMOST_16707</name>
</gene>
<protein>
    <submittedName>
        <fullName evidence="2">Uncharacterized protein</fullName>
    </submittedName>
</protein>